<keyword evidence="8" id="KW-0249">Electron transport</keyword>
<evidence type="ECO:0000256" key="13">
    <source>
        <dbReference type="SAM" id="Phobius"/>
    </source>
</evidence>
<evidence type="ECO:0000313" key="16">
    <source>
        <dbReference type="Proteomes" id="UP000585681"/>
    </source>
</evidence>
<protein>
    <submittedName>
        <fullName evidence="15">Cytochrome b561</fullName>
    </submittedName>
</protein>
<comment type="caution">
    <text evidence="15">The sequence shown here is derived from an EMBL/GenBank/DDBJ whole genome shotgun (WGS) entry which is preliminary data.</text>
</comment>
<dbReference type="GO" id="GO:0009055">
    <property type="term" value="F:electron transfer activity"/>
    <property type="evidence" value="ECO:0007669"/>
    <property type="project" value="InterPro"/>
</dbReference>
<keyword evidence="16" id="KW-1185">Reference proteome</keyword>
<comment type="similarity">
    <text evidence="12">Belongs to the cytochrome b561 family.</text>
</comment>
<dbReference type="RefSeq" id="WP_054539817.1">
    <property type="nucleotide sequence ID" value="NZ_JACIEQ010000003.1"/>
</dbReference>
<evidence type="ECO:0000256" key="6">
    <source>
        <dbReference type="ARBA" id="ARBA00022692"/>
    </source>
</evidence>
<dbReference type="PANTHER" id="PTHR30529:SF7">
    <property type="entry name" value="CYTOCHROME B561 BACTERIAL_NI-HYDROGENASE DOMAIN-CONTAINING PROTEIN"/>
    <property type="match status" value="1"/>
</dbReference>
<name>A0A840C9E2_9RHOB</name>
<keyword evidence="3" id="KW-0813">Transport</keyword>
<evidence type="ECO:0000256" key="9">
    <source>
        <dbReference type="ARBA" id="ARBA00022989"/>
    </source>
</evidence>
<comment type="subcellular location">
    <subcellularLocation>
        <location evidence="2">Cell membrane</location>
        <topology evidence="2">Multi-pass membrane protein</topology>
    </subcellularLocation>
</comment>
<evidence type="ECO:0000256" key="5">
    <source>
        <dbReference type="ARBA" id="ARBA00022617"/>
    </source>
</evidence>
<dbReference type="EMBL" id="JACIEQ010000003">
    <property type="protein sequence ID" value="MBB4022644.1"/>
    <property type="molecule type" value="Genomic_DNA"/>
</dbReference>
<feature type="transmembrane region" description="Helical" evidence="13">
    <location>
        <begin position="52"/>
        <end position="74"/>
    </location>
</feature>
<evidence type="ECO:0000256" key="11">
    <source>
        <dbReference type="ARBA" id="ARBA00023136"/>
    </source>
</evidence>
<evidence type="ECO:0000256" key="8">
    <source>
        <dbReference type="ARBA" id="ARBA00022982"/>
    </source>
</evidence>
<keyword evidence="4" id="KW-1003">Cell membrane</keyword>
<dbReference type="InterPro" id="IPR052168">
    <property type="entry name" value="Cytochrome_b561_oxidase"/>
</dbReference>
<dbReference type="SUPFAM" id="SSF81342">
    <property type="entry name" value="Transmembrane di-heme cytochromes"/>
    <property type="match status" value="1"/>
</dbReference>
<evidence type="ECO:0000256" key="10">
    <source>
        <dbReference type="ARBA" id="ARBA00023004"/>
    </source>
</evidence>
<comment type="cofactor">
    <cofactor evidence="1">
        <name>heme b</name>
        <dbReference type="ChEBI" id="CHEBI:60344"/>
    </cofactor>
</comment>
<evidence type="ECO:0000313" key="15">
    <source>
        <dbReference type="EMBL" id="MBB4022644.1"/>
    </source>
</evidence>
<evidence type="ECO:0000256" key="12">
    <source>
        <dbReference type="ARBA" id="ARBA00037975"/>
    </source>
</evidence>
<feature type="transmembrane region" description="Helical" evidence="13">
    <location>
        <begin position="95"/>
        <end position="116"/>
    </location>
</feature>
<evidence type="ECO:0000256" key="3">
    <source>
        <dbReference type="ARBA" id="ARBA00022448"/>
    </source>
</evidence>
<dbReference type="Proteomes" id="UP000585681">
    <property type="component" value="Unassembled WGS sequence"/>
</dbReference>
<feature type="domain" description="Cytochrome b561 bacterial/Ni-hydrogenase" evidence="14">
    <location>
        <begin position="13"/>
        <end position="196"/>
    </location>
</feature>
<keyword evidence="10" id="KW-0408">Iron</keyword>
<reference evidence="15" key="1">
    <citation type="submission" date="2020-08" db="EMBL/GenBank/DDBJ databases">
        <title>Genomic Encyclopedia of Type Strains, Phase IV (KMG-IV): sequencing the most valuable type-strain genomes for metagenomic binning, comparative biology and taxonomic classification.</title>
        <authorList>
            <person name="Goeker M."/>
        </authorList>
    </citation>
    <scope>NUCLEOTIDE SEQUENCE [LARGE SCALE GENOMIC DNA]</scope>
    <source>
        <strain evidence="15">DSM 105040</strain>
    </source>
</reference>
<gene>
    <name evidence="15" type="ORF">GGR17_002463</name>
</gene>
<keyword evidence="11 13" id="KW-0472">Membrane</keyword>
<evidence type="ECO:0000259" key="14">
    <source>
        <dbReference type="Pfam" id="PF01292"/>
    </source>
</evidence>
<keyword evidence="7" id="KW-0479">Metal-binding</keyword>
<dbReference type="GO" id="GO:0046872">
    <property type="term" value="F:metal ion binding"/>
    <property type="evidence" value="ECO:0007669"/>
    <property type="project" value="UniProtKB-KW"/>
</dbReference>
<dbReference type="InterPro" id="IPR011577">
    <property type="entry name" value="Cyt_b561_bac/Ni-Hgenase"/>
</dbReference>
<keyword evidence="5" id="KW-0349">Heme</keyword>
<dbReference type="GO" id="GO:0005886">
    <property type="term" value="C:plasma membrane"/>
    <property type="evidence" value="ECO:0007669"/>
    <property type="project" value="UniProtKB-SubCell"/>
</dbReference>
<evidence type="ECO:0000256" key="7">
    <source>
        <dbReference type="ARBA" id="ARBA00022723"/>
    </source>
</evidence>
<dbReference type="PANTHER" id="PTHR30529">
    <property type="entry name" value="CYTOCHROME B561"/>
    <property type="match status" value="1"/>
</dbReference>
<keyword evidence="6 13" id="KW-0812">Transmembrane</keyword>
<dbReference type="Pfam" id="PF01292">
    <property type="entry name" value="Ni_hydr_CYTB"/>
    <property type="match status" value="1"/>
</dbReference>
<organism evidence="15 16">
    <name type="scientific">Actibacterium naphthalenivorans</name>
    <dbReference type="NCBI Taxonomy" id="1614693"/>
    <lineage>
        <taxon>Bacteria</taxon>
        <taxon>Pseudomonadati</taxon>
        <taxon>Pseudomonadota</taxon>
        <taxon>Alphaproteobacteria</taxon>
        <taxon>Rhodobacterales</taxon>
        <taxon>Roseobacteraceae</taxon>
        <taxon>Actibacterium</taxon>
    </lineage>
</organism>
<dbReference type="AlphaFoldDB" id="A0A840C9E2"/>
<keyword evidence="9 13" id="KW-1133">Transmembrane helix</keyword>
<dbReference type="InterPro" id="IPR016174">
    <property type="entry name" value="Di-haem_cyt_TM"/>
</dbReference>
<feature type="transmembrane region" description="Helical" evidence="13">
    <location>
        <begin position="166"/>
        <end position="185"/>
    </location>
</feature>
<evidence type="ECO:0000256" key="4">
    <source>
        <dbReference type="ARBA" id="ARBA00022475"/>
    </source>
</evidence>
<dbReference type="GO" id="GO:0022904">
    <property type="term" value="P:respiratory electron transport chain"/>
    <property type="evidence" value="ECO:0007669"/>
    <property type="project" value="InterPro"/>
</dbReference>
<sequence length="203" mass="23073">MCTQATPSTAEQRYSGLAILFHWLTAFLFIVAYVAVYYRIWFTELGTPENLFGIRTHTFAGFSILLIAILRLIWRRVSPPPPHVPGAKIEVFAAKAVHVALYIFMILMPITGYIGLRAPAFPLDQFGLPQFSETALYTIMVTETLGLTWEEFEKPVDALHHFLGKAVVWVFVVIHAAAALFHHLVRRDAVLSRMLPLLRRPER</sequence>
<proteinExistence type="inferred from homology"/>
<evidence type="ECO:0000256" key="2">
    <source>
        <dbReference type="ARBA" id="ARBA00004651"/>
    </source>
</evidence>
<evidence type="ECO:0000256" key="1">
    <source>
        <dbReference type="ARBA" id="ARBA00001970"/>
    </source>
</evidence>
<feature type="transmembrane region" description="Helical" evidence="13">
    <location>
        <begin position="20"/>
        <end position="40"/>
    </location>
</feature>
<accession>A0A840C9E2</accession>
<dbReference type="GO" id="GO:0020037">
    <property type="term" value="F:heme binding"/>
    <property type="evidence" value="ECO:0007669"/>
    <property type="project" value="TreeGrafter"/>
</dbReference>